<evidence type="ECO:0000256" key="4">
    <source>
        <dbReference type="ARBA" id="ARBA00022898"/>
    </source>
</evidence>
<evidence type="ECO:0000256" key="6">
    <source>
        <dbReference type="PIRSR" id="PIRSR602129-50"/>
    </source>
</evidence>
<comment type="cofactor">
    <cofactor evidence="1 6 7">
        <name>pyridoxal 5'-phosphate</name>
        <dbReference type="ChEBI" id="CHEBI:597326"/>
    </cofactor>
</comment>
<dbReference type="SUPFAM" id="SSF53383">
    <property type="entry name" value="PLP-dependent transferases"/>
    <property type="match status" value="1"/>
</dbReference>
<dbReference type="InterPro" id="IPR002129">
    <property type="entry name" value="PyrdxlP-dep_de-COase"/>
</dbReference>
<name>A0A6G2B6S2_9ACTN</name>
<dbReference type="GO" id="GO:0004058">
    <property type="term" value="F:aromatic-L-amino-acid decarboxylase activity"/>
    <property type="evidence" value="ECO:0007669"/>
    <property type="project" value="UniProtKB-ARBA"/>
</dbReference>
<proteinExistence type="inferred from homology"/>
<reference evidence="8 9" key="1">
    <citation type="submission" date="2019-11" db="EMBL/GenBank/DDBJ databases">
        <authorList>
            <person name="Yuan L."/>
        </authorList>
    </citation>
    <scope>NUCLEOTIDE SEQUENCE [LARGE SCALE GENOMIC DNA]</scope>
    <source>
        <strain evidence="8 9">TRM43335</strain>
    </source>
</reference>
<dbReference type="InterPro" id="IPR051151">
    <property type="entry name" value="Group_II_Decarboxylase"/>
</dbReference>
<keyword evidence="3" id="KW-0210">Decarboxylase</keyword>
<keyword evidence="9" id="KW-1185">Reference proteome</keyword>
<evidence type="ECO:0000256" key="5">
    <source>
        <dbReference type="ARBA" id="ARBA00023239"/>
    </source>
</evidence>
<dbReference type="GO" id="GO:0004398">
    <property type="term" value="F:histidine decarboxylase activity"/>
    <property type="evidence" value="ECO:0007669"/>
    <property type="project" value="UniProtKB-EC"/>
</dbReference>
<dbReference type="EC" id="4.1.1.22" evidence="8"/>
<dbReference type="EMBL" id="WIXO01000001">
    <property type="protein sequence ID" value="MTE17769.1"/>
    <property type="molecule type" value="Genomic_DNA"/>
</dbReference>
<dbReference type="Gene3D" id="3.40.640.10">
    <property type="entry name" value="Type I PLP-dependent aspartate aminotransferase-like (Major domain)"/>
    <property type="match status" value="1"/>
</dbReference>
<dbReference type="OrthoDB" id="3335676at2"/>
<sequence length="417" mass="43687">MPVTNAPPAGHPVSLGPAAFLPAPFTGAARWGAAEAAPSGPADGLGIADVPRTTAAEDGELVHGFGEALRRRRETSIGYPVNLDLDYRAFGGLLDVLWNTVGDPGPGDPFRPDRQPFERHVVGFLSRLAGGDPARTYGYVTSGGTEGNLFGLHAGRQRLPRAPLYHSAAAHHTVARAAALLRMEAVAVPTRRDGSMDVRALRGACERRAGRGAVVVATVGTTMLGAIDDLPAVRAATEPAGECHLHVDGALGALVAAFAPNPPAWGFDGGADTLAISGHKLIGVPMPCGVVLARGHLVPSPDATGEYLDARDATLACSRNALAAVFLWYALRRLGRVGLASRVARCLSVAAYAEHGVRALGRRCLRNPASLTVVFDRPAPSVCRRWHLATEGPFAHLVAMPHVTHEIVDRFLGDLAP</sequence>
<dbReference type="InterPro" id="IPR015424">
    <property type="entry name" value="PyrdxlP-dep_Trfase"/>
</dbReference>
<protein>
    <submittedName>
        <fullName evidence="8">Histidine decarboxylase</fullName>
        <ecNumber evidence="8">4.1.1.22</ecNumber>
    </submittedName>
</protein>
<evidence type="ECO:0000256" key="1">
    <source>
        <dbReference type="ARBA" id="ARBA00001933"/>
    </source>
</evidence>
<dbReference type="PANTHER" id="PTHR46101">
    <property type="match status" value="1"/>
</dbReference>
<dbReference type="Pfam" id="PF00282">
    <property type="entry name" value="Pyridoxal_deC"/>
    <property type="match status" value="1"/>
</dbReference>
<feature type="modified residue" description="N6-(pyridoxal phosphate)lysine" evidence="6">
    <location>
        <position position="280"/>
    </location>
</feature>
<comment type="caution">
    <text evidence="8">The sequence shown here is derived from an EMBL/GenBank/DDBJ whole genome shotgun (WGS) entry which is preliminary data.</text>
</comment>
<dbReference type="GO" id="GO:0019752">
    <property type="term" value="P:carboxylic acid metabolic process"/>
    <property type="evidence" value="ECO:0007669"/>
    <property type="project" value="InterPro"/>
</dbReference>
<dbReference type="PANTHER" id="PTHR46101:SF2">
    <property type="entry name" value="SERINE DECARBOXYLASE"/>
    <property type="match status" value="1"/>
</dbReference>
<gene>
    <name evidence="8" type="ORF">F0L17_01195</name>
</gene>
<dbReference type="AlphaFoldDB" id="A0A6G2B6S2"/>
<dbReference type="InterPro" id="IPR015421">
    <property type="entry name" value="PyrdxlP-dep_Trfase_major"/>
</dbReference>
<keyword evidence="5 7" id="KW-0456">Lyase</keyword>
<dbReference type="Proteomes" id="UP000473014">
    <property type="component" value="Unassembled WGS sequence"/>
</dbReference>
<comment type="similarity">
    <text evidence="2 7">Belongs to the group II decarboxylase family.</text>
</comment>
<evidence type="ECO:0000256" key="2">
    <source>
        <dbReference type="ARBA" id="ARBA00009533"/>
    </source>
</evidence>
<dbReference type="GO" id="GO:0030170">
    <property type="term" value="F:pyridoxal phosphate binding"/>
    <property type="evidence" value="ECO:0007669"/>
    <property type="project" value="InterPro"/>
</dbReference>
<accession>A0A6G2B6S2</accession>
<organism evidence="8 9">
    <name type="scientific">Streptomyces taklimakanensis</name>
    <dbReference type="NCBI Taxonomy" id="2569853"/>
    <lineage>
        <taxon>Bacteria</taxon>
        <taxon>Bacillati</taxon>
        <taxon>Actinomycetota</taxon>
        <taxon>Actinomycetes</taxon>
        <taxon>Kitasatosporales</taxon>
        <taxon>Streptomycetaceae</taxon>
        <taxon>Streptomyces</taxon>
    </lineage>
</organism>
<evidence type="ECO:0000313" key="8">
    <source>
        <dbReference type="EMBL" id="MTE17769.1"/>
    </source>
</evidence>
<evidence type="ECO:0000256" key="7">
    <source>
        <dbReference type="RuleBase" id="RU000382"/>
    </source>
</evidence>
<keyword evidence="4 6" id="KW-0663">Pyridoxal phosphate</keyword>
<evidence type="ECO:0000256" key="3">
    <source>
        <dbReference type="ARBA" id="ARBA00022793"/>
    </source>
</evidence>
<dbReference type="RefSeq" id="WP_155069354.1">
    <property type="nucleotide sequence ID" value="NZ_WIXO01000001.1"/>
</dbReference>
<evidence type="ECO:0000313" key="9">
    <source>
        <dbReference type="Proteomes" id="UP000473014"/>
    </source>
</evidence>
<dbReference type="NCBIfam" id="NF002748">
    <property type="entry name" value="PRK02769.1"/>
    <property type="match status" value="1"/>
</dbReference>